<feature type="domain" description="AAA+ ATPase" evidence="4">
    <location>
        <begin position="274"/>
        <end position="416"/>
    </location>
</feature>
<dbReference type="PRINTS" id="PR00819">
    <property type="entry name" value="CBXCFQXSUPER"/>
</dbReference>
<evidence type="ECO:0000313" key="5">
    <source>
        <dbReference type="EMBL" id="SFL74422.1"/>
    </source>
</evidence>
<evidence type="ECO:0000256" key="3">
    <source>
        <dbReference type="ARBA" id="ARBA00022840"/>
    </source>
</evidence>
<sequence length="776" mass="88494">MDEKEFQQAVSAAEDWEAGRISMSLEDTQGWLEQLREDNQEERKLASKFYGLMARDRFSQYHRFDPLVKSWIQKGETLFSNEPVLQRLSRVQQLFTMKDAVFTYPLPSIRETDQSSARKKAAEQLKHAANHEIENLKVVKEWVDYPDDYLEKTALAYDVDLSALRDLLEEAFSGYHQLKEAAEEYLHTVSGSFYSPEQVKKMKSVLNELMDYSRRWQELINHESLSSRAEEDPLTTLDQVIGMESVKHRVHRLYHYLQYQRIRKEKGYNLHDERSLHMILTGNPGTGKTMLAHLLAAIYKRLGLLQRSEVLEADRSHLVGAYVGQTEEKTMNLVKEAVGGVLFIDEAYSLKRDGMGSNDFGQTAIDTLITAMTSSEYAGTFAVIMAGYPDEMRQFLRANPGLRSRFPETNHIYLPDYSMDELIRIAEQTALDNDFVLREDGIQELQKRIENVQVDESFGNARSVKDIIMDAIFQKGASVGRTSNGSIDDFAILTGDDVKDPVLEERNEKEEQPMEQLDELIGLEDVKQEMKKLAAFIQVQNQRRQKNLPAAPIQLHTVFRGPPGTGKTTVASIYAGILRELGLLKRGHLIIAGRSDLVAEYTGQTAMKTKRKVREALGGVLFIDEAYALGGTAKTDFGREALDTLVEEMTKHEENLVVILSGYPAPMEELFQLNPGLESRFKKSFYFPSFPPEDLLRITTQYCSRYGYILDEKAQQKLAAMYNEVDTSGNARMAEDVSEELFQQQALRISEEQADTERKLRLLTVDDVDAAWDNKQ</sequence>
<feature type="domain" description="AAA+ ATPase" evidence="4">
    <location>
        <begin position="553"/>
        <end position="691"/>
    </location>
</feature>
<dbReference type="SUPFAM" id="SSF52540">
    <property type="entry name" value="P-loop containing nucleoside triphosphate hydrolases"/>
    <property type="match status" value="2"/>
</dbReference>
<dbReference type="RefSeq" id="WP_090926020.1">
    <property type="nucleotide sequence ID" value="NZ_FOTY01000004.1"/>
</dbReference>
<dbReference type="FunFam" id="3.40.50.300:FF:000216">
    <property type="entry name" value="Type VII secretion ATPase EccA"/>
    <property type="match status" value="2"/>
</dbReference>
<dbReference type="InterPro" id="IPR041627">
    <property type="entry name" value="AAA_lid_6"/>
</dbReference>
<evidence type="ECO:0000256" key="2">
    <source>
        <dbReference type="ARBA" id="ARBA00022741"/>
    </source>
</evidence>
<dbReference type="InterPro" id="IPR000641">
    <property type="entry name" value="CbxX/CfxQ"/>
</dbReference>
<dbReference type="InterPro" id="IPR003959">
    <property type="entry name" value="ATPase_AAA_core"/>
</dbReference>
<dbReference type="Pfam" id="PF00004">
    <property type="entry name" value="AAA"/>
    <property type="match status" value="2"/>
</dbReference>
<dbReference type="InterPro" id="IPR003593">
    <property type="entry name" value="AAA+_ATPase"/>
</dbReference>
<dbReference type="Gene3D" id="1.10.8.60">
    <property type="match status" value="2"/>
</dbReference>
<dbReference type="Gene3D" id="3.40.50.300">
    <property type="entry name" value="P-loop containing nucleotide triphosphate hydrolases"/>
    <property type="match status" value="2"/>
</dbReference>
<proteinExistence type="inferred from homology"/>
<dbReference type="Proteomes" id="UP000199668">
    <property type="component" value="Unassembled WGS sequence"/>
</dbReference>
<dbReference type="InterPro" id="IPR050773">
    <property type="entry name" value="CbxX/CfxQ_RuBisCO_ESX"/>
</dbReference>
<dbReference type="PANTHER" id="PTHR43392">
    <property type="entry name" value="AAA-TYPE ATPASE FAMILY PROTEIN / ANKYRIN REPEAT FAMILY PROTEIN"/>
    <property type="match status" value="1"/>
</dbReference>
<gene>
    <name evidence="5" type="ORF">SAMN04488054_104148</name>
</gene>
<evidence type="ECO:0000259" key="4">
    <source>
        <dbReference type="SMART" id="SM00382"/>
    </source>
</evidence>
<dbReference type="EMBL" id="FOTY01000004">
    <property type="protein sequence ID" value="SFL74422.1"/>
    <property type="molecule type" value="Genomic_DNA"/>
</dbReference>
<dbReference type="AlphaFoldDB" id="A0A1I4K6J9"/>
<dbReference type="PANTHER" id="PTHR43392:SF2">
    <property type="entry name" value="AAA-TYPE ATPASE FAMILY PROTEIN _ ANKYRIN REPEAT FAMILY PROTEIN"/>
    <property type="match status" value="1"/>
</dbReference>
<dbReference type="CDD" id="cd00009">
    <property type="entry name" value="AAA"/>
    <property type="match status" value="2"/>
</dbReference>
<dbReference type="InterPro" id="IPR027417">
    <property type="entry name" value="P-loop_NTPase"/>
</dbReference>
<keyword evidence="6" id="KW-1185">Reference proteome</keyword>
<dbReference type="GO" id="GO:0016887">
    <property type="term" value="F:ATP hydrolysis activity"/>
    <property type="evidence" value="ECO:0007669"/>
    <property type="project" value="InterPro"/>
</dbReference>
<dbReference type="SMART" id="SM00382">
    <property type="entry name" value="AAA"/>
    <property type="match status" value="2"/>
</dbReference>
<reference evidence="5 6" key="1">
    <citation type="submission" date="2016-10" db="EMBL/GenBank/DDBJ databases">
        <authorList>
            <person name="de Groot N.N."/>
        </authorList>
    </citation>
    <scope>NUCLEOTIDE SEQUENCE [LARGE SCALE GENOMIC DNA]</scope>
    <source>
        <strain evidence="5 6">CGMCC 1.6134</strain>
    </source>
</reference>
<comment type="similarity">
    <text evidence="1">Belongs to the CbxX/CfxQ family.</text>
</comment>
<accession>A0A1I4K6J9</accession>
<dbReference type="GO" id="GO:0005524">
    <property type="term" value="F:ATP binding"/>
    <property type="evidence" value="ECO:0007669"/>
    <property type="project" value="UniProtKB-KW"/>
</dbReference>
<evidence type="ECO:0000313" key="6">
    <source>
        <dbReference type="Proteomes" id="UP000199668"/>
    </source>
</evidence>
<protein>
    <submittedName>
        <fullName evidence="5">AAA+-type ATPase, SpoVK/Ycf46/Vps4 family</fullName>
    </submittedName>
</protein>
<keyword evidence="3" id="KW-0067">ATP-binding</keyword>
<organism evidence="5 6">
    <name type="scientific">Salibacterium qingdaonense</name>
    <dbReference type="NCBI Taxonomy" id="266892"/>
    <lineage>
        <taxon>Bacteria</taxon>
        <taxon>Bacillati</taxon>
        <taxon>Bacillota</taxon>
        <taxon>Bacilli</taxon>
        <taxon>Bacillales</taxon>
        <taxon>Bacillaceae</taxon>
    </lineage>
</organism>
<keyword evidence="2" id="KW-0547">Nucleotide-binding</keyword>
<dbReference type="OrthoDB" id="9806903at2"/>
<evidence type="ECO:0000256" key="1">
    <source>
        <dbReference type="ARBA" id="ARBA00010378"/>
    </source>
</evidence>
<dbReference type="STRING" id="266892.SAMN04488054_104148"/>
<name>A0A1I4K6J9_9BACI</name>
<dbReference type="Pfam" id="PF17866">
    <property type="entry name" value="AAA_lid_6"/>
    <property type="match status" value="2"/>
</dbReference>